<dbReference type="STRING" id="1121939.L861_17235"/>
<evidence type="ECO:0000313" key="1">
    <source>
        <dbReference type="EMBL" id="EPC03286.1"/>
    </source>
</evidence>
<dbReference type="Proteomes" id="UP000014463">
    <property type="component" value="Unassembled WGS sequence"/>
</dbReference>
<organism evidence="1 2">
    <name type="scientific">Litchfieldella anticariensis (strain DSM 16096 / CECT 5854 / CIP 108499 / LMG 22089 / FP35)</name>
    <name type="common">Halomonas anticariensis</name>
    <dbReference type="NCBI Taxonomy" id="1121939"/>
    <lineage>
        <taxon>Bacteria</taxon>
        <taxon>Pseudomonadati</taxon>
        <taxon>Pseudomonadota</taxon>
        <taxon>Gammaproteobacteria</taxon>
        <taxon>Oceanospirillales</taxon>
        <taxon>Halomonadaceae</taxon>
        <taxon>Litchfieldella</taxon>
    </lineage>
</organism>
<gene>
    <name evidence="1" type="ORF">L861_17235</name>
</gene>
<sequence>MVDPYVPPEISVSDVMVAVAFFEMSKSGTNGADEASNAIGAVLRTCTGNLDMKVILD</sequence>
<protein>
    <submittedName>
        <fullName evidence="1">Uncharacterized protein</fullName>
    </submittedName>
</protein>
<evidence type="ECO:0000313" key="2">
    <source>
        <dbReference type="Proteomes" id="UP000014463"/>
    </source>
</evidence>
<reference evidence="1 2" key="1">
    <citation type="journal article" date="2013" name="Genome Announc.">
        <title>Draft genome sequence of the moderately halophilic gammaproteobacterium Halomonas anticariensis FP35.</title>
        <authorList>
            <person name="Tahrioui A."/>
            <person name="Quesada E."/>
            <person name="Llamas I."/>
        </authorList>
    </citation>
    <scope>NUCLEOTIDE SEQUENCE [LARGE SCALE GENOMIC DNA]</scope>
    <source>
        <strain evidence="2">DSM 16096 / CECT 5854 / LMG 22089 / FP35</strain>
    </source>
</reference>
<dbReference type="AlphaFoldDB" id="S2LEY4"/>
<comment type="caution">
    <text evidence="1">The sequence shown here is derived from an EMBL/GenBank/DDBJ whole genome shotgun (WGS) entry which is preliminary data.</text>
</comment>
<name>S2LEY4_LITA3</name>
<proteinExistence type="predicted"/>
<accession>S2LEY4</accession>
<dbReference type="EMBL" id="ASTJ01000012">
    <property type="protein sequence ID" value="EPC03286.1"/>
    <property type="molecule type" value="Genomic_DNA"/>
</dbReference>
<keyword evidence="2" id="KW-1185">Reference proteome</keyword>